<feature type="disulfide bond" evidence="1">
    <location>
        <begin position="158"/>
        <end position="209"/>
    </location>
</feature>
<reference evidence="2" key="1">
    <citation type="submission" date="2020-12" db="EMBL/GenBank/DDBJ databases">
        <title>Genome public.</title>
        <authorList>
            <person name="Sun Q."/>
        </authorList>
    </citation>
    <scope>NUCLEOTIDE SEQUENCE</scope>
    <source>
        <strain evidence="2">CCM 8863</strain>
    </source>
</reference>
<evidence type="ECO:0000256" key="1">
    <source>
        <dbReference type="PIRSR" id="PIRSR637460-2"/>
    </source>
</evidence>
<dbReference type="Proteomes" id="UP000645966">
    <property type="component" value="Unassembled WGS sequence"/>
</dbReference>
<dbReference type="Gene3D" id="3.40.50.1110">
    <property type="entry name" value="SGNH hydrolase"/>
    <property type="match status" value="1"/>
</dbReference>
<dbReference type="InterPro" id="IPR036514">
    <property type="entry name" value="SGNH_hydro_sf"/>
</dbReference>
<protein>
    <submittedName>
        <fullName evidence="2">SGNH/GDSL hydrolase family protein</fullName>
    </submittedName>
</protein>
<dbReference type="GO" id="GO:0016788">
    <property type="term" value="F:hydrolase activity, acting on ester bonds"/>
    <property type="evidence" value="ECO:0007669"/>
    <property type="project" value="InterPro"/>
</dbReference>
<feature type="disulfide bond" evidence="1">
    <location>
        <begin position="92"/>
        <end position="100"/>
    </location>
</feature>
<evidence type="ECO:0000313" key="2">
    <source>
        <dbReference type="EMBL" id="MBI8989773.1"/>
    </source>
</evidence>
<dbReference type="InterPro" id="IPR037460">
    <property type="entry name" value="SEST-like"/>
</dbReference>
<name>A0A934HZE6_9CORY</name>
<dbReference type="CDD" id="cd01823">
    <property type="entry name" value="SEST_like"/>
    <property type="match status" value="1"/>
</dbReference>
<dbReference type="SUPFAM" id="SSF52266">
    <property type="entry name" value="SGNH hydrolase"/>
    <property type="match status" value="1"/>
</dbReference>
<dbReference type="AlphaFoldDB" id="A0A934HZE6"/>
<evidence type="ECO:0000313" key="3">
    <source>
        <dbReference type="Proteomes" id="UP000645966"/>
    </source>
</evidence>
<gene>
    <name evidence="2" type="ORF">JDV75_08370</name>
</gene>
<feature type="disulfide bond" evidence="1">
    <location>
        <begin position="8"/>
        <end position="35"/>
    </location>
</feature>
<proteinExistence type="predicted"/>
<keyword evidence="2" id="KW-0378">Hydrolase</keyword>
<keyword evidence="1" id="KW-1015">Disulfide bond</keyword>
<keyword evidence="3" id="KW-1185">Reference proteome</keyword>
<dbReference type="EMBL" id="JAEIOS010000013">
    <property type="protein sequence ID" value="MBI8989773.1"/>
    <property type="molecule type" value="Genomic_DNA"/>
</dbReference>
<organism evidence="2 3">
    <name type="scientific">Corynebacterium meridianum</name>
    <dbReference type="NCBI Taxonomy" id="2765363"/>
    <lineage>
        <taxon>Bacteria</taxon>
        <taxon>Bacillati</taxon>
        <taxon>Actinomycetota</taxon>
        <taxon>Actinomycetes</taxon>
        <taxon>Mycobacteriales</taxon>
        <taxon>Corynebacteriaceae</taxon>
        <taxon>Corynebacterium</taxon>
    </lineage>
</organism>
<sequence length="250" mass="27146">MAMDEHGCIHSPHSWPNRLREFLGLEQNDLIDASCWGADLAEGPGLPLSDQVRHAESLGGIGTRTSDIFIQIGFNEGWSNPGLPMSRTATTCMVSPLLGCSDQAVGSGLIGDPVAVTGEAFTARIKQMIEYLRYYAPLARIHLVGYPEIVPGWSADMCARVGEAYIFRPGTGNLVQTFRNLRSAQRSAADQLGLDFIDLHAVTAGHSSCSPDPWLTGYIDGRGNQGLVPWHNTEFGHRVVAEEMVRAIGR</sequence>
<accession>A0A934HZE6</accession>
<comment type="caution">
    <text evidence="2">The sequence shown here is derived from an EMBL/GenBank/DDBJ whole genome shotgun (WGS) entry which is preliminary data.</text>
</comment>